<dbReference type="InterPro" id="IPR058163">
    <property type="entry name" value="LysR-type_TF_proteobact-type"/>
</dbReference>
<evidence type="ECO:0000313" key="6">
    <source>
        <dbReference type="Proteomes" id="UP000254620"/>
    </source>
</evidence>
<dbReference type="eggNOG" id="COG0583">
    <property type="taxonomic scope" value="Bacteria"/>
</dbReference>
<dbReference type="STRING" id="728.VY92_06060"/>
<dbReference type="Gene3D" id="3.40.190.290">
    <property type="match status" value="1"/>
</dbReference>
<dbReference type="AlphaFoldDB" id="A0A0F5EY26"/>
<evidence type="ECO:0000256" key="2">
    <source>
        <dbReference type="ARBA" id="ARBA00023015"/>
    </source>
</evidence>
<gene>
    <name evidence="5" type="primary">dmlR_1</name>
    <name evidence="5" type="ORF">NCTC10926_00502</name>
</gene>
<dbReference type="Pfam" id="PF03466">
    <property type="entry name" value="LysR_substrate"/>
    <property type="match status" value="1"/>
</dbReference>
<dbReference type="GO" id="GO:0003677">
    <property type="term" value="F:DNA binding"/>
    <property type="evidence" value="ECO:0007669"/>
    <property type="project" value="UniProtKB-KW"/>
</dbReference>
<dbReference type="SUPFAM" id="SSF46785">
    <property type="entry name" value="Winged helix' DNA-binding domain"/>
    <property type="match status" value="1"/>
</dbReference>
<keyword evidence="2" id="KW-0805">Transcription regulation</keyword>
<dbReference type="InterPro" id="IPR000847">
    <property type="entry name" value="LysR_HTH_N"/>
</dbReference>
<dbReference type="FunFam" id="1.10.10.10:FF:000001">
    <property type="entry name" value="LysR family transcriptional regulator"/>
    <property type="match status" value="1"/>
</dbReference>
<dbReference type="InterPro" id="IPR036388">
    <property type="entry name" value="WH-like_DNA-bd_sf"/>
</dbReference>
<dbReference type="Proteomes" id="UP000254620">
    <property type="component" value="Unassembled WGS sequence"/>
</dbReference>
<dbReference type="InterPro" id="IPR036390">
    <property type="entry name" value="WH_DNA-bd_sf"/>
</dbReference>
<dbReference type="Pfam" id="PF00126">
    <property type="entry name" value="HTH_1"/>
    <property type="match status" value="1"/>
</dbReference>
<evidence type="ECO:0000256" key="1">
    <source>
        <dbReference type="ARBA" id="ARBA00009437"/>
    </source>
</evidence>
<dbReference type="PROSITE" id="PS50931">
    <property type="entry name" value="HTH_LYSR"/>
    <property type="match status" value="1"/>
</dbReference>
<dbReference type="EMBL" id="UFSW01000001">
    <property type="protein sequence ID" value="SUU97131.1"/>
    <property type="molecule type" value="Genomic_DNA"/>
</dbReference>
<keyword evidence="3" id="KW-0238">DNA-binding</keyword>
<keyword evidence="4" id="KW-0804">Transcription</keyword>
<dbReference type="OrthoDB" id="8885940at2"/>
<dbReference type="PANTHER" id="PTHR30537">
    <property type="entry name" value="HTH-TYPE TRANSCRIPTIONAL REGULATOR"/>
    <property type="match status" value="1"/>
</dbReference>
<dbReference type="SUPFAM" id="SSF53850">
    <property type="entry name" value="Periplasmic binding protein-like II"/>
    <property type="match status" value="1"/>
</dbReference>
<evidence type="ECO:0000256" key="3">
    <source>
        <dbReference type="ARBA" id="ARBA00023125"/>
    </source>
</evidence>
<dbReference type="Gene3D" id="1.10.10.10">
    <property type="entry name" value="Winged helix-like DNA-binding domain superfamily/Winged helix DNA-binding domain"/>
    <property type="match status" value="1"/>
</dbReference>
<evidence type="ECO:0000256" key="4">
    <source>
        <dbReference type="ARBA" id="ARBA00023163"/>
    </source>
</evidence>
<name>A0A0F5EY26_AVIPA</name>
<reference evidence="5 6" key="1">
    <citation type="submission" date="2018-06" db="EMBL/GenBank/DDBJ databases">
        <authorList>
            <consortium name="Pathogen Informatics"/>
            <person name="Doyle S."/>
        </authorList>
    </citation>
    <scope>NUCLEOTIDE SEQUENCE [LARGE SCALE GENOMIC DNA]</scope>
    <source>
        <strain evidence="5 6">NCTC10926</strain>
    </source>
</reference>
<protein>
    <submittedName>
        <fullName evidence="5">D-malate degradation protein R</fullName>
    </submittedName>
</protein>
<evidence type="ECO:0000313" key="5">
    <source>
        <dbReference type="EMBL" id="SUU97131.1"/>
    </source>
</evidence>
<organism evidence="5 6">
    <name type="scientific">Avibacterium paragallinarum</name>
    <name type="common">Haemophilus gallinarum</name>
    <dbReference type="NCBI Taxonomy" id="728"/>
    <lineage>
        <taxon>Bacteria</taxon>
        <taxon>Pseudomonadati</taxon>
        <taxon>Pseudomonadota</taxon>
        <taxon>Gammaproteobacteria</taxon>
        <taxon>Pasteurellales</taxon>
        <taxon>Pasteurellaceae</taxon>
        <taxon>Avibacterium</taxon>
    </lineage>
</organism>
<dbReference type="GO" id="GO:0003700">
    <property type="term" value="F:DNA-binding transcription factor activity"/>
    <property type="evidence" value="ECO:0007669"/>
    <property type="project" value="InterPro"/>
</dbReference>
<proteinExistence type="inferred from homology"/>
<dbReference type="InterPro" id="IPR005119">
    <property type="entry name" value="LysR_subst-bd"/>
</dbReference>
<dbReference type="PANTHER" id="PTHR30537:SF5">
    <property type="entry name" value="HTH-TYPE TRANSCRIPTIONAL ACTIVATOR TTDR-RELATED"/>
    <property type="match status" value="1"/>
</dbReference>
<dbReference type="RefSeq" id="WP_046098493.1">
    <property type="nucleotide sequence ID" value="NZ_LAEN01000049.1"/>
</dbReference>
<comment type="similarity">
    <text evidence="1">Belongs to the LysR transcriptional regulatory family.</text>
</comment>
<accession>A0A0F5EY26</accession>
<sequence length="311" mass="35536">MNSTTYHQLQIFHAIAQEGSINSAARKLGITSPSVSQALKLLEQSMDMPLFWRSTRRVQLTEAGARLLTQTESLMRELDSRLEQFLSEEHAPSGLVRITLSRFAYRLILQDHLAEFHRRYPHICLDISVYGGTVDLVAQGFDLGIRFGDKIDENMVARQLLPAFQEGLYVSDGYLKQYGMPSRENLHQHRLIGYRFITTGQILPLILERNGESQSIEMPTPMICNDIDTIADGVRAGLGIGRLFTPIYQQLPDKANFIPVLQDHWRTYPPVYVYYPQASQKIKRVAAVIAFLQEHIHTKNNILFPRVLNEQ</sequence>